<dbReference type="InterPro" id="IPR000668">
    <property type="entry name" value="Peptidase_C1A_C"/>
</dbReference>
<protein>
    <recommendedName>
        <fullName evidence="4">Peptidase C1A papain C-terminal domain-containing protein</fullName>
    </recommendedName>
</protein>
<dbReference type="CDD" id="cd02248">
    <property type="entry name" value="Peptidase_C1A"/>
    <property type="match status" value="1"/>
</dbReference>
<dbReference type="InterPro" id="IPR000169">
    <property type="entry name" value="Pept_cys_AS"/>
</dbReference>
<organism evidence="5">
    <name type="scientific">Ananas comosus var. bracteatus</name>
    <name type="common">red pineapple</name>
    <dbReference type="NCBI Taxonomy" id="296719"/>
    <lineage>
        <taxon>Eukaryota</taxon>
        <taxon>Viridiplantae</taxon>
        <taxon>Streptophyta</taxon>
        <taxon>Embryophyta</taxon>
        <taxon>Tracheophyta</taxon>
        <taxon>Spermatophyta</taxon>
        <taxon>Magnoliopsida</taxon>
        <taxon>Liliopsida</taxon>
        <taxon>Poales</taxon>
        <taxon>Bromeliaceae</taxon>
        <taxon>Bromelioideae</taxon>
        <taxon>Ananas</taxon>
    </lineage>
</organism>
<dbReference type="InterPro" id="IPR038765">
    <property type="entry name" value="Papain-like_cys_pep_sf"/>
</dbReference>
<dbReference type="GO" id="GO:0008234">
    <property type="term" value="F:cysteine-type peptidase activity"/>
    <property type="evidence" value="ECO:0007669"/>
    <property type="project" value="InterPro"/>
</dbReference>
<dbReference type="InterPro" id="IPR013128">
    <property type="entry name" value="Peptidase_C1A"/>
</dbReference>
<evidence type="ECO:0000259" key="4">
    <source>
        <dbReference type="SMART" id="SM00645"/>
    </source>
</evidence>
<keyword evidence="2" id="KW-0732">Signal</keyword>
<comment type="similarity">
    <text evidence="1">Belongs to the peptidase C1 family.</text>
</comment>
<reference evidence="5" key="1">
    <citation type="submission" date="2020-07" db="EMBL/GenBank/DDBJ databases">
        <authorList>
            <person name="Lin J."/>
        </authorList>
    </citation>
    <scope>NUCLEOTIDE SEQUENCE</scope>
</reference>
<accession>A0A6V7QYF0</accession>
<evidence type="ECO:0000313" key="5">
    <source>
        <dbReference type="EMBL" id="CAD1847907.1"/>
    </source>
</evidence>
<dbReference type="AlphaFoldDB" id="A0A6V7QYF0"/>
<dbReference type="EMBL" id="CAJEUB010000062">
    <property type="protein sequence ID" value="CAD1847907.1"/>
    <property type="molecule type" value="Genomic_DNA"/>
</dbReference>
<evidence type="ECO:0000256" key="3">
    <source>
        <dbReference type="ARBA" id="ARBA00023157"/>
    </source>
</evidence>
<gene>
    <name evidence="5" type="ORF">CB5_LOCUS31118</name>
</gene>
<dbReference type="PANTHER" id="PTHR12411">
    <property type="entry name" value="CYSTEINE PROTEASE FAMILY C1-RELATED"/>
    <property type="match status" value="1"/>
</dbReference>
<dbReference type="PROSITE" id="PS00139">
    <property type="entry name" value="THIOL_PROTEASE_CYS"/>
    <property type="match status" value="1"/>
</dbReference>
<evidence type="ECO:0000256" key="2">
    <source>
        <dbReference type="ARBA" id="ARBA00022729"/>
    </source>
</evidence>
<sequence length="278" mass="30264">MVATKVDDDLFNLSSTVGAYATDGVWYNVRSHEMISRYSRVYKDKNEKSGALGYYESNVQHIDIFNTISEEYSSLTANWREKGAVTLVRDQGECGSCWAFSTVAAVEGINKIKAGRLVALSVQELVQELVDCDTRGANSGCRGGFMTQAFDFILRNHGLTSESDYPYQGVEGACKTSKLSNHVASISGYKNVTPSSELSLLEAVAAQPVSIAIDAGGFAFQFYSKGIFTGPCGSDLAMAPQLHLPINPTSYIRMKRSIPDKRGLCGIAMMPSYPLKID</sequence>
<dbReference type="GO" id="GO:0006508">
    <property type="term" value="P:proteolysis"/>
    <property type="evidence" value="ECO:0007669"/>
    <property type="project" value="InterPro"/>
</dbReference>
<name>A0A6V7QYF0_ANACO</name>
<dbReference type="SUPFAM" id="SSF54001">
    <property type="entry name" value="Cysteine proteinases"/>
    <property type="match status" value="1"/>
</dbReference>
<dbReference type="SMART" id="SM00645">
    <property type="entry name" value="Pept_C1"/>
    <property type="match status" value="1"/>
</dbReference>
<proteinExistence type="inferred from homology"/>
<dbReference type="InterPro" id="IPR039417">
    <property type="entry name" value="Peptidase_C1A_papain-like"/>
</dbReference>
<feature type="domain" description="Peptidase C1A papain C-terminal" evidence="4">
    <location>
        <begin position="75"/>
        <end position="275"/>
    </location>
</feature>
<dbReference type="Pfam" id="PF00112">
    <property type="entry name" value="Peptidase_C1"/>
    <property type="match status" value="1"/>
</dbReference>
<dbReference type="Gene3D" id="3.90.70.10">
    <property type="entry name" value="Cysteine proteinases"/>
    <property type="match status" value="1"/>
</dbReference>
<keyword evidence="3" id="KW-1015">Disulfide bond</keyword>
<evidence type="ECO:0000256" key="1">
    <source>
        <dbReference type="ARBA" id="ARBA00008455"/>
    </source>
</evidence>